<dbReference type="AlphaFoldDB" id="A0A409X0P4"/>
<dbReference type="EMBL" id="NHYE01004491">
    <property type="protein sequence ID" value="PPQ84327.1"/>
    <property type="molecule type" value="Genomic_DNA"/>
</dbReference>
<sequence>MTLPPRFAALKATLASSYGPNFEENATRSWGEILEELNKLAKVTQEEGSNYIPQVNFSDLHSLSKDEIAKIKRKGVLVIKDVVPDEQALKWREELKEYVRLNPGVEGRRLESEESHIGFTDESTYCV</sequence>
<dbReference type="InterPro" id="IPR027443">
    <property type="entry name" value="IPNS-like_sf"/>
</dbReference>
<dbReference type="Proteomes" id="UP000284706">
    <property type="component" value="Unassembled WGS sequence"/>
</dbReference>
<gene>
    <name evidence="1" type="ORF">CVT26_011435</name>
</gene>
<reference evidence="1 2" key="1">
    <citation type="journal article" date="2018" name="Evol. Lett.">
        <title>Horizontal gene cluster transfer increased hallucinogenic mushroom diversity.</title>
        <authorList>
            <person name="Reynolds H.T."/>
            <person name="Vijayakumar V."/>
            <person name="Gluck-Thaler E."/>
            <person name="Korotkin H.B."/>
            <person name="Matheny P.B."/>
            <person name="Slot J.C."/>
        </authorList>
    </citation>
    <scope>NUCLEOTIDE SEQUENCE [LARGE SCALE GENOMIC DNA]</scope>
    <source>
        <strain evidence="1 2">SRW20</strain>
    </source>
</reference>
<evidence type="ECO:0000313" key="1">
    <source>
        <dbReference type="EMBL" id="PPQ84327.1"/>
    </source>
</evidence>
<dbReference type="Gene3D" id="2.60.120.330">
    <property type="entry name" value="B-lactam Antibiotic, Isopenicillin N Synthase, Chain"/>
    <property type="match status" value="1"/>
</dbReference>
<dbReference type="PANTHER" id="PTHR30613:SF1">
    <property type="entry name" value="DUF1479 DOMAIN PROTEIN (AFU_ORTHOLOGUE AFUA_5G09280)"/>
    <property type="match status" value="1"/>
</dbReference>
<evidence type="ECO:0000313" key="2">
    <source>
        <dbReference type="Proteomes" id="UP000284706"/>
    </source>
</evidence>
<accession>A0A409X0P4</accession>
<name>A0A409X0P4_9AGAR</name>
<dbReference type="STRING" id="231916.A0A409X0P4"/>
<keyword evidence="2" id="KW-1185">Reference proteome</keyword>
<protein>
    <submittedName>
        <fullName evidence="1">Uncharacterized protein</fullName>
    </submittedName>
</protein>
<proteinExistence type="predicted"/>
<dbReference type="InterPro" id="IPR010856">
    <property type="entry name" value="Gig2-like"/>
</dbReference>
<dbReference type="OrthoDB" id="8249012at2759"/>
<organism evidence="1 2">
    <name type="scientific">Gymnopilus dilepis</name>
    <dbReference type="NCBI Taxonomy" id="231916"/>
    <lineage>
        <taxon>Eukaryota</taxon>
        <taxon>Fungi</taxon>
        <taxon>Dikarya</taxon>
        <taxon>Basidiomycota</taxon>
        <taxon>Agaricomycotina</taxon>
        <taxon>Agaricomycetes</taxon>
        <taxon>Agaricomycetidae</taxon>
        <taxon>Agaricales</taxon>
        <taxon>Agaricineae</taxon>
        <taxon>Hymenogastraceae</taxon>
        <taxon>Gymnopilus</taxon>
    </lineage>
</organism>
<dbReference type="PANTHER" id="PTHR30613">
    <property type="entry name" value="UNCHARACTERIZED PROTEIN YBIU-RELATED"/>
    <property type="match status" value="1"/>
</dbReference>
<dbReference type="Pfam" id="PF07350">
    <property type="entry name" value="Gig2-like"/>
    <property type="match status" value="1"/>
</dbReference>
<dbReference type="SUPFAM" id="SSF51197">
    <property type="entry name" value="Clavaminate synthase-like"/>
    <property type="match status" value="1"/>
</dbReference>
<comment type="caution">
    <text evidence="1">The sequence shown here is derived from an EMBL/GenBank/DDBJ whole genome shotgun (WGS) entry which is preliminary data.</text>
</comment>
<dbReference type="InParanoid" id="A0A409X0P4"/>